<dbReference type="SMART" id="SM00698">
    <property type="entry name" value="MORN"/>
    <property type="match status" value="3"/>
</dbReference>
<dbReference type="AlphaFoldDB" id="A0A8C7VY51"/>
<evidence type="ECO:0000256" key="3">
    <source>
        <dbReference type="ARBA" id="ARBA00022737"/>
    </source>
</evidence>
<evidence type="ECO:0000256" key="2">
    <source>
        <dbReference type="ARBA" id="ARBA00016322"/>
    </source>
</evidence>
<dbReference type="PANTHER" id="PTHR46437">
    <property type="entry name" value="MORN REPEAT-CONTAINING PROTEIN 5"/>
    <property type="match status" value="1"/>
</dbReference>
<evidence type="ECO:0000256" key="1">
    <source>
        <dbReference type="ARBA" id="ARBA00004230"/>
    </source>
</evidence>
<dbReference type="GeneTree" id="ENSGT00390000018089"/>
<reference evidence="7" key="2">
    <citation type="submission" date="2025-08" db="UniProtKB">
        <authorList>
            <consortium name="Ensembl"/>
        </authorList>
    </citation>
    <scope>IDENTIFICATION</scope>
</reference>
<dbReference type="Pfam" id="PF02493">
    <property type="entry name" value="MORN"/>
    <property type="match status" value="3"/>
</dbReference>
<dbReference type="InterPro" id="IPR003409">
    <property type="entry name" value="MORN"/>
</dbReference>
<dbReference type="CTD" id="254956"/>
<dbReference type="RefSeq" id="XP_021458760.2">
    <property type="nucleotide sequence ID" value="XM_021603085.2"/>
</dbReference>
<dbReference type="Gene3D" id="2.20.110.10">
    <property type="entry name" value="Histone H3 K4-specific methyltransferase SET7/9 N-terminal domain"/>
    <property type="match status" value="1"/>
</dbReference>
<dbReference type="GeneID" id="110523930"/>
<evidence type="ECO:0000313" key="8">
    <source>
        <dbReference type="Proteomes" id="UP000694395"/>
    </source>
</evidence>
<reference evidence="7" key="1">
    <citation type="submission" date="2020-07" db="EMBL/GenBank/DDBJ databases">
        <title>A long reads based de novo assembly of the rainbow trout Arlee double haploid line genome.</title>
        <authorList>
            <person name="Gao G."/>
            <person name="Palti Y."/>
        </authorList>
    </citation>
    <scope>NUCLEOTIDE SEQUENCE [LARGE SCALE GENOMIC DNA]</scope>
</reference>
<evidence type="ECO:0000256" key="6">
    <source>
        <dbReference type="ARBA" id="ARBA00023273"/>
    </source>
</evidence>
<evidence type="ECO:0000256" key="4">
    <source>
        <dbReference type="ARBA" id="ARBA00022846"/>
    </source>
</evidence>
<dbReference type="KEGG" id="omy:110523930"/>
<evidence type="ECO:0000256" key="5">
    <source>
        <dbReference type="ARBA" id="ARBA00023069"/>
    </source>
</evidence>
<sequence>MEFTGSSYTGGFKNGRMEGEGEYTFPTKTRYVGEMKNDMFHGKGVLHFPNGSIYEGTWEKGISKQGKYTFSDGLEYQEKDWEFCDGYDRQFYTERCNGLKPAGEPQLTDSLRVIPDGCYDCGDGFYDPNARVITDYEHHFLRNADDYEHEWIVSTCRKSWDEIVGHSPEKLGHISELDIELQA</sequence>
<name>A0A8C7VY51_ONCMY</name>
<keyword evidence="4" id="KW-0282">Flagellum</keyword>
<evidence type="ECO:0000313" key="7">
    <source>
        <dbReference type="Ensembl" id="ENSOMYP00000055462.2"/>
    </source>
</evidence>
<keyword evidence="8" id="KW-1185">Reference proteome</keyword>
<protein>
    <recommendedName>
        <fullName evidence="2">MORN repeat-containing protein 5</fullName>
    </recommendedName>
</protein>
<reference evidence="7" key="3">
    <citation type="submission" date="2025-09" db="UniProtKB">
        <authorList>
            <consortium name="Ensembl"/>
        </authorList>
    </citation>
    <scope>IDENTIFICATION</scope>
</reference>
<keyword evidence="6" id="KW-0966">Cell projection</keyword>
<dbReference type="PANTHER" id="PTHR46437:SF1">
    <property type="entry name" value="MORN REPEAT-CONTAINING PROTEIN 5"/>
    <property type="match status" value="1"/>
</dbReference>
<organism evidence="7 8">
    <name type="scientific">Oncorhynchus mykiss</name>
    <name type="common">Rainbow trout</name>
    <name type="synonym">Salmo gairdneri</name>
    <dbReference type="NCBI Taxonomy" id="8022"/>
    <lineage>
        <taxon>Eukaryota</taxon>
        <taxon>Metazoa</taxon>
        <taxon>Chordata</taxon>
        <taxon>Craniata</taxon>
        <taxon>Vertebrata</taxon>
        <taxon>Euteleostomi</taxon>
        <taxon>Actinopterygii</taxon>
        <taxon>Neopterygii</taxon>
        <taxon>Teleostei</taxon>
        <taxon>Protacanthopterygii</taxon>
        <taxon>Salmoniformes</taxon>
        <taxon>Salmonidae</taxon>
        <taxon>Salmoninae</taxon>
        <taxon>Oncorhynchus</taxon>
    </lineage>
</organism>
<dbReference type="GO" id="GO:0031514">
    <property type="term" value="C:motile cilium"/>
    <property type="evidence" value="ECO:0007669"/>
    <property type="project" value="UniProtKB-SubCell"/>
</dbReference>
<keyword evidence="3" id="KW-0677">Repeat</keyword>
<comment type="subcellular location">
    <subcellularLocation>
        <location evidence="1">Cell projection</location>
        <location evidence="1">Cilium</location>
        <location evidence="1">Flagellum</location>
    </subcellularLocation>
</comment>
<proteinExistence type="predicted"/>
<keyword evidence="5" id="KW-0969">Cilium</keyword>
<dbReference type="InterPro" id="IPR042814">
    <property type="entry name" value="Morn5"/>
</dbReference>
<dbReference type="Ensembl" id="ENSOMYT00000060381.2">
    <property type="protein sequence ID" value="ENSOMYP00000055462.2"/>
    <property type="gene ID" value="ENSOMYG00000025563.2"/>
</dbReference>
<dbReference type="Proteomes" id="UP000694395">
    <property type="component" value="Chromosome 5"/>
</dbReference>
<dbReference type="OrthoDB" id="300500at2759"/>
<dbReference type="SUPFAM" id="SSF82185">
    <property type="entry name" value="Histone H3 K4-specific methyltransferase SET7/9 N-terminal domain"/>
    <property type="match status" value="1"/>
</dbReference>
<accession>A0A8C7VY51</accession>